<keyword evidence="7" id="KW-1185">Reference proteome</keyword>
<dbReference type="PANTHER" id="PTHR42953">
    <property type="entry name" value="HIGH-AFFINITY ZINC UPTAKE SYSTEM PROTEIN ZNUA-RELATED"/>
    <property type="match status" value="1"/>
</dbReference>
<dbReference type="PRINTS" id="PR00691">
    <property type="entry name" value="ADHESINB"/>
</dbReference>
<dbReference type="Pfam" id="PF01297">
    <property type="entry name" value="ZnuA"/>
    <property type="match status" value="1"/>
</dbReference>
<protein>
    <submittedName>
        <fullName evidence="6">Zinc ABC transporter substrate-binding protein</fullName>
    </submittedName>
</protein>
<dbReference type="GO" id="GO:0030001">
    <property type="term" value="P:metal ion transport"/>
    <property type="evidence" value="ECO:0007669"/>
    <property type="project" value="InterPro"/>
</dbReference>
<name>A0A941CPN8_9CLOT</name>
<accession>A0A941CPN8</accession>
<proteinExistence type="inferred from homology"/>
<dbReference type="InterPro" id="IPR050492">
    <property type="entry name" value="Bact_metal-bind_prot9"/>
</dbReference>
<dbReference type="SUPFAM" id="SSF53807">
    <property type="entry name" value="Helical backbone' metal receptor"/>
    <property type="match status" value="1"/>
</dbReference>
<comment type="similarity">
    <text evidence="1 4">Belongs to the bacterial solute-binding protein 9 family.</text>
</comment>
<evidence type="ECO:0000256" key="2">
    <source>
        <dbReference type="ARBA" id="ARBA00022448"/>
    </source>
</evidence>
<dbReference type="InterPro" id="IPR006127">
    <property type="entry name" value="ZnuA-like"/>
</dbReference>
<dbReference type="PANTHER" id="PTHR42953:SF3">
    <property type="entry name" value="HIGH-AFFINITY ZINC UPTAKE SYSTEM PROTEIN ZNUA"/>
    <property type="match status" value="1"/>
</dbReference>
<evidence type="ECO:0000256" key="4">
    <source>
        <dbReference type="RuleBase" id="RU003512"/>
    </source>
</evidence>
<feature type="chain" id="PRO_5038380490" evidence="5">
    <location>
        <begin position="19"/>
        <end position="307"/>
    </location>
</feature>
<sequence>MKKSLTFSIAALAVSLLAAGCAAKEAPETPAEGKSVITVATSINPVDQVVKIVGGDLVSTWKIVPEGSEAHDFEPTIQDMGKLSQVNLLFINGLDMEPWVEKAVENSGNGKLQLVDLSTGADLIPLEAEEGHTVDDGHDHGEFDPHLWLSLDALMVMAENAEKALAEAAPDHAAEFAENLRTFQETAQGLKAEYQEKFAPYEGKAFVTGHAAFAYLTRELGLVQKAVEGPFQEGEPTPKTLEELISFVKQEGIKTIFLEEQASPKVSETLARETGSTTVAINTLEAEGELLSTLKETYEKILKSVQP</sequence>
<dbReference type="PROSITE" id="PS51257">
    <property type="entry name" value="PROKAR_LIPOPROTEIN"/>
    <property type="match status" value="1"/>
</dbReference>
<evidence type="ECO:0000256" key="1">
    <source>
        <dbReference type="ARBA" id="ARBA00011028"/>
    </source>
</evidence>
<reference evidence="6" key="1">
    <citation type="submission" date="2021-04" db="EMBL/GenBank/DDBJ databases">
        <title>Proteiniclasticum sedimins sp. nov., an obligate anaerobic bacterium isolated from anaerobic sludge.</title>
        <authorList>
            <person name="Liu J."/>
        </authorList>
    </citation>
    <scope>NUCLEOTIDE SEQUENCE</scope>
    <source>
        <strain evidence="6">BAD-10</strain>
    </source>
</reference>
<organism evidence="6 7">
    <name type="scientific">Proteiniclasticum sediminis</name>
    <dbReference type="NCBI Taxonomy" id="2804028"/>
    <lineage>
        <taxon>Bacteria</taxon>
        <taxon>Bacillati</taxon>
        <taxon>Bacillota</taxon>
        <taxon>Clostridia</taxon>
        <taxon>Eubacteriales</taxon>
        <taxon>Clostridiaceae</taxon>
        <taxon>Proteiniclasticum</taxon>
    </lineage>
</organism>
<evidence type="ECO:0000256" key="5">
    <source>
        <dbReference type="SAM" id="SignalP"/>
    </source>
</evidence>
<evidence type="ECO:0000313" key="7">
    <source>
        <dbReference type="Proteomes" id="UP000675379"/>
    </source>
</evidence>
<feature type="signal peptide" evidence="5">
    <location>
        <begin position="1"/>
        <end position="18"/>
    </location>
</feature>
<gene>
    <name evidence="6" type="ORF">KCG48_05445</name>
</gene>
<keyword evidence="2 4" id="KW-0813">Transport</keyword>
<dbReference type="AlphaFoldDB" id="A0A941CPN8"/>
<dbReference type="InterPro" id="IPR006128">
    <property type="entry name" value="Lipoprotein_PsaA-like"/>
</dbReference>
<dbReference type="RefSeq" id="WP_211800399.1">
    <property type="nucleotide sequence ID" value="NZ_JAGSCS010000005.1"/>
</dbReference>
<evidence type="ECO:0000313" key="6">
    <source>
        <dbReference type="EMBL" id="MBR0575784.1"/>
    </source>
</evidence>
<dbReference type="Proteomes" id="UP000675379">
    <property type="component" value="Unassembled WGS sequence"/>
</dbReference>
<comment type="caution">
    <text evidence="6">The sequence shown here is derived from an EMBL/GenBank/DDBJ whole genome shotgun (WGS) entry which is preliminary data.</text>
</comment>
<dbReference type="GO" id="GO:0007155">
    <property type="term" value="P:cell adhesion"/>
    <property type="evidence" value="ECO:0007669"/>
    <property type="project" value="InterPro"/>
</dbReference>
<keyword evidence="3 5" id="KW-0732">Signal</keyword>
<dbReference type="InterPro" id="IPR006129">
    <property type="entry name" value="AdhesinB"/>
</dbReference>
<dbReference type="GO" id="GO:0046872">
    <property type="term" value="F:metal ion binding"/>
    <property type="evidence" value="ECO:0007669"/>
    <property type="project" value="InterPro"/>
</dbReference>
<evidence type="ECO:0000256" key="3">
    <source>
        <dbReference type="ARBA" id="ARBA00022729"/>
    </source>
</evidence>
<dbReference type="PRINTS" id="PR00690">
    <property type="entry name" value="ADHESNFAMILY"/>
</dbReference>
<dbReference type="Gene3D" id="3.40.50.1980">
    <property type="entry name" value="Nitrogenase molybdenum iron protein domain"/>
    <property type="match status" value="2"/>
</dbReference>
<dbReference type="EMBL" id="JAGSCS010000005">
    <property type="protein sequence ID" value="MBR0575784.1"/>
    <property type="molecule type" value="Genomic_DNA"/>
</dbReference>